<dbReference type="RefSeq" id="WP_066270877.1">
    <property type="nucleotide sequence ID" value="NZ_JARMAB010000038.1"/>
</dbReference>
<evidence type="ECO:0000256" key="5">
    <source>
        <dbReference type="ARBA" id="ARBA00022989"/>
    </source>
</evidence>
<dbReference type="Proteomes" id="UP001341444">
    <property type="component" value="Unassembled WGS sequence"/>
</dbReference>
<comment type="subcellular location">
    <subcellularLocation>
        <location evidence="1">Cell membrane</location>
        <topology evidence="1">Multi-pass membrane protein</topology>
    </subcellularLocation>
</comment>
<dbReference type="EMBL" id="JARMAB010000038">
    <property type="protein sequence ID" value="MED1205598.1"/>
    <property type="molecule type" value="Genomic_DNA"/>
</dbReference>
<dbReference type="NCBIfam" id="NF045973">
    <property type="entry name" value="conju_CD1115"/>
    <property type="match status" value="1"/>
</dbReference>
<evidence type="ECO:0000256" key="4">
    <source>
        <dbReference type="ARBA" id="ARBA00022692"/>
    </source>
</evidence>
<dbReference type="PANTHER" id="PTHR37937">
    <property type="entry name" value="CONJUGATIVE TRANSFER: DNA TRANSPORT"/>
    <property type="match status" value="1"/>
</dbReference>
<protein>
    <submittedName>
        <fullName evidence="8">Type IV secretory system conjugative DNA transfer family protein</fullName>
    </submittedName>
</protein>
<dbReference type="InterPro" id="IPR051539">
    <property type="entry name" value="T4SS-coupling_protein"/>
</dbReference>
<evidence type="ECO:0000256" key="2">
    <source>
        <dbReference type="ARBA" id="ARBA00008806"/>
    </source>
</evidence>
<reference evidence="8 9" key="1">
    <citation type="submission" date="2023-03" db="EMBL/GenBank/DDBJ databases">
        <title>Bacillus Genome Sequencing.</title>
        <authorList>
            <person name="Dunlap C."/>
        </authorList>
    </citation>
    <scope>NUCLEOTIDE SEQUENCE [LARGE SCALE GENOMIC DNA]</scope>
    <source>
        <strain evidence="8 9">B-23453</strain>
    </source>
</reference>
<keyword evidence="6" id="KW-0472">Membrane</keyword>
<keyword evidence="5" id="KW-1133">Transmembrane helix</keyword>
<evidence type="ECO:0000313" key="9">
    <source>
        <dbReference type="Proteomes" id="UP001341444"/>
    </source>
</evidence>
<organism evidence="8 9">
    <name type="scientific">Heyndrickxia acidicola</name>
    <dbReference type="NCBI Taxonomy" id="209389"/>
    <lineage>
        <taxon>Bacteria</taxon>
        <taxon>Bacillati</taxon>
        <taxon>Bacillota</taxon>
        <taxon>Bacilli</taxon>
        <taxon>Bacillales</taxon>
        <taxon>Bacillaceae</taxon>
        <taxon>Heyndrickxia</taxon>
    </lineage>
</organism>
<dbReference type="PANTHER" id="PTHR37937:SF1">
    <property type="entry name" value="CONJUGATIVE TRANSFER: DNA TRANSPORT"/>
    <property type="match status" value="1"/>
</dbReference>
<comment type="caution">
    <text evidence="8">The sequence shown here is derived from an EMBL/GenBank/DDBJ whole genome shotgun (WGS) entry which is preliminary data.</text>
</comment>
<proteinExistence type="inferred from homology"/>
<dbReference type="SUPFAM" id="SSF52540">
    <property type="entry name" value="P-loop containing nucleoside triphosphate hydrolases"/>
    <property type="match status" value="1"/>
</dbReference>
<evidence type="ECO:0000313" key="8">
    <source>
        <dbReference type="EMBL" id="MED1205598.1"/>
    </source>
</evidence>
<feature type="region of interest" description="Disordered" evidence="7">
    <location>
        <begin position="591"/>
        <end position="626"/>
    </location>
</feature>
<dbReference type="Pfam" id="PF02534">
    <property type="entry name" value="T4SS-DNA_transf"/>
    <property type="match status" value="1"/>
</dbReference>
<dbReference type="InterPro" id="IPR003688">
    <property type="entry name" value="TraG/VirD4"/>
</dbReference>
<keyword evidence="4" id="KW-0812">Transmembrane</keyword>
<sequence>MEITKEKIKKSAIVGGAVGLFSEYLGSSVLKDFQLFKDYHFQKYWDTLQMNMSHPISSFESALSNDLFHLIQPFIIGGTLFLAGKVLFQKEDKYEDASKYGAYGTSRWANSSEIFNKDNITIQFKQQGTILGQYKKKPIIQHDKSYLNRNMLLVGGSGAGKTQSIIIPNILNNTQKSIVVIDPKGELYEKTSQAKRHQGYEVHLINFKNRDISDRYNLFDYIRRDSDAFKVADTMVNNAGEGTKIKKDFWNMAQTSVLQALILYVKHVLPHEMQHMGSVYALSQIPTDQIRELFEAFEPTHIVRKAYMSAMDKLQEKTEADVFSTLNQTLNPWQYEDVCSFTSGNDFLFEDLGKKKMIVYVIMPIADNEFRPLITTFFSQMFSELYRLADLNYGVLPKKVLLELDEFANVGKIPNFEERLSTTRSLGIEVTIVLQDTSQLEKVYGKELSKEIINNCDIRLLLKANEFETAKYFSQLAGKTTVRVKNRSNSKSTKSSSKNESINYIGRDLITPDEIMRLKKDEELLFLSGQYPMKVNKAWVNTFPYFKKMMMEDVSRDHYSVLDRGEYKEFYYEKSVSVDDFLFEEDLLMEDEPQETIETSEPIEPAENSKEENTESIDDLIGSFKF</sequence>
<accession>A0ABU6MLM7</accession>
<comment type="similarity">
    <text evidence="2">Belongs to the VirD4/TraG family.</text>
</comment>
<evidence type="ECO:0000256" key="1">
    <source>
        <dbReference type="ARBA" id="ARBA00004651"/>
    </source>
</evidence>
<evidence type="ECO:0000256" key="3">
    <source>
        <dbReference type="ARBA" id="ARBA00022475"/>
    </source>
</evidence>
<evidence type="ECO:0000256" key="6">
    <source>
        <dbReference type="ARBA" id="ARBA00023136"/>
    </source>
</evidence>
<evidence type="ECO:0000256" key="7">
    <source>
        <dbReference type="SAM" id="MobiDB-lite"/>
    </source>
</evidence>
<keyword evidence="9" id="KW-1185">Reference proteome</keyword>
<dbReference type="InterPro" id="IPR027417">
    <property type="entry name" value="P-loop_NTPase"/>
</dbReference>
<dbReference type="Gene3D" id="3.40.50.300">
    <property type="entry name" value="P-loop containing nucleotide triphosphate hydrolases"/>
    <property type="match status" value="2"/>
</dbReference>
<gene>
    <name evidence="8" type="ORF">P4T90_21420</name>
</gene>
<dbReference type="CDD" id="cd01127">
    <property type="entry name" value="TrwB_TraG_TraD_VirD4"/>
    <property type="match status" value="1"/>
</dbReference>
<keyword evidence="3" id="KW-1003">Cell membrane</keyword>
<name>A0ABU6MLM7_9BACI</name>